<gene>
    <name evidence="2" type="ORF">FBUS_10014</name>
</gene>
<dbReference type="OrthoDB" id="414175at2759"/>
<feature type="transmembrane region" description="Helical" evidence="1">
    <location>
        <begin position="141"/>
        <end position="159"/>
    </location>
</feature>
<reference evidence="2" key="1">
    <citation type="submission" date="2019-05" db="EMBL/GenBank/DDBJ databases">
        <title>Annotation for the trematode Fasciolopsis buski.</title>
        <authorList>
            <person name="Choi Y.-J."/>
        </authorList>
    </citation>
    <scope>NUCLEOTIDE SEQUENCE</scope>
    <source>
        <strain evidence="2">HT</strain>
        <tissue evidence="2">Whole worm</tissue>
    </source>
</reference>
<keyword evidence="1" id="KW-1133">Transmembrane helix</keyword>
<evidence type="ECO:0000313" key="3">
    <source>
        <dbReference type="Proteomes" id="UP000728185"/>
    </source>
</evidence>
<name>A0A8E0VM90_9TREM</name>
<evidence type="ECO:0000313" key="2">
    <source>
        <dbReference type="EMBL" id="KAA0196624.1"/>
    </source>
</evidence>
<dbReference type="AlphaFoldDB" id="A0A8E0VM90"/>
<keyword evidence="1" id="KW-0812">Transmembrane</keyword>
<dbReference type="EMBL" id="LUCM01002889">
    <property type="protein sequence ID" value="KAA0196624.1"/>
    <property type="molecule type" value="Genomic_DNA"/>
</dbReference>
<dbReference type="Proteomes" id="UP000728185">
    <property type="component" value="Unassembled WGS sequence"/>
</dbReference>
<dbReference type="Gene3D" id="3.90.550.50">
    <property type="match status" value="1"/>
</dbReference>
<accession>A0A8E0VM90</accession>
<feature type="transmembrane region" description="Helical" evidence="1">
    <location>
        <begin position="22"/>
        <end position="39"/>
    </location>
</feature>
<organism evidence="2 3">
    <name type="scientific">Fasciolopsis buskii</name>
    <dbReference type="NCBI Taxonomy" id="27845"/>
    <lineage>
        <taxon>Eukaryota</taxon>
        <taxon>Metazoa</taxon>
        <taxon>Spiralia</taxon>
        <taxon>Lophotrochozoa</taxon>
        <taxon>Platyhelminthes</taxon>
        <taxon>Trematoda</taxon>
        <taxon>Digenea</taxon>
        <taxon>Plagiorchiida</taxon>
        <taxon>Echinostomata</taxon>
        <taxon>Echinostomatoidea</taxon>
        <taxon>Fasciolidae</taxon>
        <taxon>Fasciolopsis</taxon>
    </lineage>
</organism>
<evidence type="ECO:0000256" key="1">
    <source>
        <dbReference type="SAM" id="Phobius"/>
    </source>
</evidence>
<protein>
    <submittedName>
        <fullName evidence="2">Uncharacterized protein</fullName>
    </submittedName>
</protein>
<proteinExistence type="predicted"/>
<keyword evidence="3" id="KW-1185">Reference proteome</keyword>
<sequence>MVVFHWLPNLMRGSCNIRLNDAKLFILGMLIVLVGEVFVRKSMIKYPCFRPYSLSVTSTNTSYFGSASSHKIEEYRRTSWNSMRITLKAIYDQRYSTMYYLKAGQNDYIIMENLRHMLLSEDPNKPFLIGHVRDVSSRSVLAMYAFLHVYMACLFKFAVP</sequence>
<keyword evidence="1" id="KW-0472">Membrane</keyword>
<comment type="caution">
    <text evidence="2">The sequence shown here is derived from an EMBL/GenBank/DDBJ whole genome shotgun (WGS) entry which is preliminary data.</text>
</comment>